<comment type="subcellular location">
    <subcellularLocation>
        <location evidence="1 10">Cell outer membrane</location>
        <topology evidence="1 10">Multi-pass membrane protein</topology>
    </subcellularLocation>
</comment>
<dbReference type="eggNOG" id="COG4771">
    <property type="taxonomic scope" value="Bacteria"/>
</dbReference>
<reference evidence="15 16" key="1">
    <citation type="submission" date="2013-10" db="EMBL/GenBank/DDBJ databases">
        <title>The Genome Sequence of Helicobacter canis NCTC 12740.</title>
        <authorList>
            <consortium name="The Broad Institute Genomics Platform"/>
            <person name="Earl A."/>
            <person name="Fox J.G."/>
            <person name="Shen Z."/>
            <person name="Young S.K."/>
            <person name="Zeng Q."/>
            <person name="Gargeya S."/>
            <person name="Fitzgerald M."/>
            <person name="Abouelleil A."/>
            <person name="Alvarado L."/>
            <person name="Chapman S.B."/>
            <person name="Gainer-Dewar J."/>
            <person name="Goldberg J."/>
            <person name="Griggs A."/>
            <person name="Gujja S."/>
            <person name="Hansen M."/>
            <person name="Howarth C."/>
            <person name="Imamovic A."/>
            <person name="Ireland A."/>
            <person name="Larimer J."/>
            <person name="McCowan C."/>
            <person name="Murphy C."/>
            <person name="Pearson M."/>
            <person name="Poon T.W."/>
            <person name="Priest M."/>
            <person name="Roberts A."/>
            <person name="Saif S."/>
            <person name="Shea T."/>
            <person name="Sykes S."/>
            <person name="Wortman J."/>
            <person name="Nusbaum C."/>
            <person name="Birren B."/>
        </authorList>
    </citation>
    <scope>NUCLEOTIDE SEQUENCE [LARGE SCALE GENOMIC DNA]</scope>
    <source>
        <strain evidence="15 16">NCTC 12740</strain>
    </source>
</reference>
<evidence type="ECO:0000256" key="2">
    <source>
        <dbReference type="ARBA" id="ARBA00022448"/>
    </source>
</evidence>
<evidence type="ECO:0000256" key="11">
    <source>
        <dbReference type="RuleBase" id="RU003357"/>
    </source>
</evidence>
<dbReference type="Gene3D" id="2.170.130.10">
    <property type="entry name" value="TonB-dependent receptor, plug domain"/>
    <property type="match status" value="1"/>
</dbReference>
<evidence type="ECO:0008006" key="17">
    <source>
        <dbReference type="Google" id="ProtNLM"/>
    </source>
</evidence>
<evidence type="ECO:0000256" key="8">
    <source>
        <dbReference type="ARBA" id="ARBA00023170"/>
    </source>
</evidence>
<dbReference type="AlphaFoldDB" id="V8CJW7"/>
<evidence type="ECO:0000313" key="16">
    <source>
        <dbReference type="Proteomes" id="UP000018688"/>
    </source>
</evidence>
<evidence type="ECO:0000256" key="7">
    <source>
        <dbReference type="ARBA" id="ARBA00023136"/>
    </source>
</evidence>
<evidence type="ECO:0000259" key="13">
    <source>
        <dbReference type="Pfam" id="PF00593"/>
    </source>
</evidence>
<keyword evidence="8" id="KW-0675">Receptor</keyword>
<dbReference type="Proteomes" id="UP000018688">
    <property type="component" value="Unassembled WGS sequence"/>
</dbReference>
<feature type="domain" description="TonB-dependent receptor plug" evidence="14">
    <location>
        <begin position="48"/>
        <end position="152"/>
    </location>
</feature>
<dbReference type="GO" id="GO:0044718">
    <property type="term" value="P:siderophore transmembrane transport"/>
    <property type="evidence" value="ECO:0007669"/>
    <property type="project" value="TreeGrafter"/>
</dbReference>
<gene>
    <name evidence="15" type="ORF">HMPREF2087_00563</name>
</gene>
<evidence type="ECO:0000256" key="4">
    <source>
        <dbReference type="ARBA" id="ARBA00022692"/>
    </source>
</evidence>
<dbReference type="Gene3D" id="2.40.170.20">
    <property type="entry name" value="TonB-dependent receptor, beta-barrel domain"/>
    <property type="match status" value="1"/>
</dbReference>
<keyword evidence="5 12" id="KW-0732">Signal</keyword>
<dbReference type="HOGENOM" id="CLU_008287_18_1_7"/>
<feature type="signal peptide" evidence="12">
    <location>
        <begin position="1"/>
        <end position="23"/>
    </location>
</feature>
<proteinExistence type="inferred from homology"/>
<evidence type="ECO:0000256" key="1">
    <source>
        <dbReference type="ARBA" id="ARBA00004571"/>
    </source>
</evidence>
<accession>V8CJW7</accession>
<feature type="domain" description="TonB-dependent receptor-like beta-barrel" evidence="13">
    <location>
        <begin position="291"/>
        <end position="724"/>
    </location>
</feature>
<dbReference type="InterPro" id="IPR036942">
    <property type="entry name" value="Beta-barrel_TonB_sf"/>
</dbReference>
<dbReference type="PANTHER" id="PTHR30069">
    <property type="entry name" value="TONB-DEPENDENT OUTER MEMBRANE RECEPTOR"/>
    <property type="match status" value="1"/>
</dbReference>
<protein>
    <recommendedName>
        <fullName evidence="17">TonB-dependent receptor</fullName>
    </recommendedName>
</protein>
<dbReference type="STRING" id="1357399.HMPREF2087_00563"/>
<dbReference type="InterPro" id="IPR037066">
    <property type="entry name" value="Plug_dom_sf"/>
</dbReference>
<dbReference type="Pfam" id="PF00593">
    <property type="entry name" value="TonB_dep_Rec_b-barrel"/>
    <property type="match status" value="1"/>
</dbReference>
<evidence type="ECO:0000256" key="5">
    <source>
        <dbReference type="ARBA" id="ARBA00022729"/>
    </source>
</evidence>
<feature type="chain" id="PRO_5004768037" description="TonB-dependent receptor" evidence="12">
    <location>
        <begin position="24"/>
        <end position="748"/>
    </location>
</feature>
<comment type="caution">
    <text evidence="15">The sequence shown here is derived from an EMBL/GenBank/DDBJ whole genome shotgun (WGS) entry which is preliminary data.</text>
</comment>
<dbReference type="PANTHER" id="PTHR30069:SF29">
    <property type="entry name" value="HEMOGLOBIN AND HEMOGLOBIN-HAPTOGLOBIN-BINDING PROTEIN 1-RELATED"/>
    <property type="match status" value="1"/>
</dbReference>
<dbReference type="InterPro" id="IPR012910">
    <property type="entry name" value="Plug_dom"/>
</dbReference>
<dbReference type="InterPro" id="IPR000531">
    <property type="entry name" value="Beta-barrel_TonB"/>
</dbReference>
<dbReference type="Pfam" id="PF07715">
    <property type="entry name" value="Plug"/>
    <property type="match status" value="1"/>
</dbReference>
<keyword evidence="3 10" id="KW-1134">Transmembrane beta strand</keyword>
<evidence type="ECO:0000256" key="9">
    <source>
        <dbReference type="ARBA" id="ARBA00023237"/>
    </source>
</evidence>
<organism evidence="15 16">
    <name type="scientific">Helicobacter canis NCTC 12740</name>
    <dbReference type="NCBI Taxonomy" id="1357399"/>
    <lineage>
        <taxon>Bacteria</taxon>
        <taxon>Pseudomonadati</taxon>
        <taxon>Campylobacterota</taxon>
        <taxon>Epsilonproteobacteria</taxon>
        <taxon>Campylobacterales</taxon>
        <taxon>Helicobacteraceae</taxon>
        <taxon>Helicobacter</taxon>
    </lineage>
</organism>
<keyword evidence="2 10" id="KW-0813">Transport</keyword>
<keyword evidence="6 11" id="KW-0798">TonB box</keyword>
<dbReference type="PROSITE" id="PS52016">
    <property type="entry name" value="TONB_DEPENDENT_REC_3"/>
    <property type="match status" value="1"/>
</dbReference>
<evidence type="ECO:0000256" key="3">
    <source>
        <dbReference type="ARBA" id="ARBA00022452"/>
    </source>
</evidence>
<dbReference type="EMBL" id="AZJJ01000001">
    <property type="protein sequence ID" value="ETD27644.1"/>
    <property type="molecule type" value="Genomic_DNA"/>
</dbReference>
<keyword evidence="7 10" id="KW-0472">Membrane</keyword>
<keyword evidence="4 10" id="KW-0812">Transmembrane</keyword>
<dbReference type="RefSeq" id="WP_023929481.1">
    <property type="nucleotide sequence ID" value="NZ_KI669458.1"/>
</dbReference>
<dbReference type="SUPFAM" id="SSF56935">
    <property type="entry name" value="Porins"/>
    <property type="match status" value="1"/>
</dbReference>
<sequence length="748" mass="82313">MTKPARVLSCIVLVSGLSAQALRATSPQEQKMLQAVTTIATKLPTTIEQAPGNTTIIDKRDITIRPNYRFTDTLRGYEGVLQPKGRGLETFDGAMIRGISNGALLMVDGVVLNDINNNTKMLTAMRAHDLERVEVTRGASSALYGSGALSGAINFTTAMPDSLAVYGSLGYGNPFSANGAPENLTNWYLSVGDSFFNKALRIKATYGGSFSSGYGADSAWVNASGDNGINGLSGALPSHKTDGTPILIVGDMGHQRYATHDARIKAQADIGLSGVLDAWVQYSNYSYIHHRQQSFLRDELGGVAWGDKTSGFVDSNASGSAPYAYVGGMGNERYNQVISALSYKHYFGDNLWHTSLNHTYGNDIWAGPSSGASPFGGAGSKQDHHYNTLNFESYFTLRFSQHHSLLFGAQERLSSYKQNAYNLSDWRDFLSTTALAKTITGTHNFLGAFLHYQGQFSKYLSVGLSGRWDLWQGFNYTDTTKSNAPSATHNQFSPKFSLNFTPFSNEYATTIIKASGGSSFRAPTFSQKFRDYVRNDGVQTSGNPNLKPEELYSYDVGLEQALFLESGLESNFSAQLKLYYFDSFFTNAITTIGKNLENAQRARINGIELSYRQKLFGYGGLFASYTFYNAKLAQDLVSGSQVIAAGNRLPGVPEHSGYVQLYYDDGKAFGSLGCEMASKRYKDLDNASQKVWGVYSSSDAYYLLDMRLGYRMKHLELSANLTNLLDYKYYSYYRAPGRAFYLEVASRF</sequence>
<comment type="similarity">
    <text evidence="10 11">Belongs to the TonB-dependent receptor family.</text>
</comment>
<dbReference type="OrthoDB" id="5389752at2"/>
<evidence type="ECO:0000313" key="15">
    <source>
        <dbReference type="EMBL" id="ETD27644.1"/>
    </source>
</evidence>
<dbReference type="GO" id="GO:0009279">
    <property type="term" value="C:cell outer membrane"/>
    <property type="evidence" value="ECO:0007669"/>
    <property type="project" value="UniProtKB-SubCell"/>
</dbReference>
<evidence type="ECO:0000256" key="6">
    <source>
        <dbReference type="ARBA" id="ARBA00023077"/>
    </source>
</evidence>
<evidence type="ECO:0000256" key="12">
    <source>
        <dbReference type="SAM" id="SignalP"/>
    </source>
</evidence>
<keyword evidence="9 10" id="KW-0998">Cell outer membrane</keyword>
<name>V8CJW7_9HELI</name>
<evidence type="ECO:0000259" key="14">
    <source>
        <dbReference type="Pfam" id="PF07715"/>
    </source>
</evidence>
<dbReference type="InterPro" id="IPR039426">
    <property type="entry name" value="TonB-dep_rcpt-like"/>
</dbReference>
<evidence type="ECO:0000256" key="10">
    <source>
        <dbReference type="PROSITE-ProRule" id="PRU01360"/>
    </source>
</evidence>
<keyword evidence="16" id="KW-1185">Reference proteome</keyword>
<dbReference type="GO" id="GO:0015344">
    <property type="term" value="F:siderophore uptake transmembrane transporter activity"/>
    <property type="evidence" value="ECO:0007669"/>
    <property type="project" value="TreeGrafter"/>
</dbReference>
<dbReference type="PATRIC" id="fig|1357399.3.peg.587"/>